<reference evidence="4" key="1">
    <citation type="submission" date="2017-02" db="UniProtKB">
        <authorList>
            <consortium name="WormBaseParasite"/>
        </authorList>
    </citation>
    <scope>IDENTIFICATION</scope>
</reference>
<dbReference type="EMBL" id="UYYF01001505">
    <property type="protein sequence ID" value="VDM99928.1"/>
    <property type="molecule type" value="Genomic_DNA"/>
</dbReference>
<evidence type="ECO:0000313" key="4">
    <source>
        <dbReference type="WBParaSite" id="TCLT_0000345801-mRNA-1"/>
    </source>
</evidence>
<keyword evidence="1" id="KW-0732">Signal</keyword>
<proteinExistence type="predicted"/>
<dbReference type="STRING" id="103827.A0A0N5CTA0"/>
<dbReference type="Proteomes" id="UP000276776">
    <property type="component" value="Unassembled WGS sequence"/>
</dbReference>
<dbReference type="AlphaFoldDB" id="A0A0N5CTA0"/>
<name>A0A0N5CTA0_THECL</name>
<evidence type="ECO:0000313" key="3">
    <source>
        <dbReference type="Proteomes" id="UP000276776"/>
    </source>
</evidence>
<gene>
    <name evidence="2" type="ORF">TCLT_LOCUS3451</name>
</gene>
<feature type="signal peptide" evidence="1">
    <location>
        <begin position="1"/>
        <end position="20"/>
    </location>
</feature>
<accession>A0A0N5CTA0</accession>
<reference evidence="2 3" key="2">
    <citation type="submission" date="2018-11" db="EMBL/GenBank/DDBJ databases">
        <authorList>
            <consortium name="Pathogen Informatics"/>
        </authorList>
    </citation>
    <scope>NUCLEOTIDE SEQUENCE [LARGE SCALE GENOMIC DNA]</scope>
</reference>
<dbReference type="PANTHER" id="PTHR34401">
    <property type="entry name" value="PROTEIN CBG12388-RELATED"/>
    <property type="match status" value="1"/>
</dbReference>
<feature type="chain" id="PRO_5043126329" evidence="1">
    <location>
        <begin position="21"/>
        <end position="195"/>
    </location>
</feature>
<dbReference type="WBParaSite" id="TCLT_0000345801-mRNA-1">
    <property type="protein sequence ID" value="TCLT_0000345801-mRNA-1"/>
    <property type="gene ID" value="TCLT_0000345801"/>
</dbReference>
<keyword evidence="3" id="KW-1185">Reference proteome</keyword>
<protein>
    <submittedName>
        <fullName evidence="4">Chondroitin proteoglycan 4 domain-containing protein</fullName>
    </submittedName>
</protein>
<dbReference type="PANTHER" id="PTHR34401:SF3">
    <property type="entry name" value="DB DOMAIN-CONTAINING PROTEIN"/>
    <property type="match status" value="1"/>
</dbReference>
<dbReference type="OrthoDB" id="5833681at2759"/>
<evidence type="ECO:0000256" key="1">
    <source>
        <dbReference type="SAM" id="SignalP"/>
    </source>
</evidence>
<dbReference type="OMA" id="MEQGCAR"/>
<organism evidence="4">
    <name type="scientific">Thelazia callipaeda</name>
    <name type="common">Oriental eyeworm</name>
    <name type="synonym">Parasitic nematode</name>
    <dbReference type="NCBI Taxonomy" id="103827"/>
    <lineage>
        <taxon>Eukaryota</taxon>
        <taxon>Metazoa</taxon>
        <taxon>Ecdysozoa</taxon>
        <taxon>Nematoda</taxon>
        <taxon>Chromadorea</taxon>
        <taxon>Rhabditida</taxon>
        <taxon>Spirurina</taxon>
        <taxon>Spiruromorpha</taxon>
        <taxon>Thelazioidea</taxon>
        <taxon>Thelaziidae</taxon>
        <taxon>Thelazia</taxon>
    </lineage>
</organism>
<sequence length="195" mass="21506">MTSSVSLLITLLLCLEICYAQRLVRQCSCTELETCLANVDKFLVQCSEQCEKRTPGVNHELIRSCMFSKKYILDGTIVCAKNSFPNLCSKGAPKMLPSRAFLTGLELAMVNDLRKKIDGSGFGSELNNLIARGRKNVKCVYNCVTKKAGCHRNCTLDLPSDNAILQTFKTCAKSSGLQSSTVQELCYCIERAGVR</sequence>
<evidence type="ECO:0000313" key="2">
    <source>
        <dbReference type="EMBL" id="VDM99928.1"/>
    </source>
</evidence>